<feature type="transmembrane region" description="Helical" evidence="7">
    <location>
        <begin position="15"/>
        <end position="35"/>
    </location>
</feature>
<name>A0A4U0FCB9_9BACL</name>
<dbReference type="Pfam" id="PF03176">
    <property type="entry name" value="MMPL"/>
    <property type="match status" value="2"/>
</dbReference>
<evidence type="ECO:0000256" key="3">
    <source>
        <dbReference type="ARBA" id="ARBA00022475"/>
    </source>
</evidence>
<comment type="caution">
    <text evidence="9">The sequence shown here is derived from an EMBL/GenBank/DDBJ whole genome shotgun (WGS) entry which is preliminary data.</text>
</comment>
<keyword evidence="5 7" id="KW-1133">Transmembrane helix</keyword>
<evidence type="ECO:0000256" key="6">
    <source>
        <dbReference type="ARBA" id="ARBA00023136"/>
    </source>
</evidence>
<dbReference type="InterPro" id="IPR000731">
    <property type="entry name" value="SSD"/>
</dbReference>
<sequence length="750" mass="81341">MKDRTGIGKWVAGPITRWVTLLIWLVAAGLLNTLAPPISKEVVNNAPPLPDTRPSVQAKELVMREYPNAEDALALFVWHRQRGLTDTDLQHIQQFTEKLSTNPVPHQTSVPPLHQMPLQALKTKLSEDGSTIVSPVFFSKSAQSNEWKEGVDQAKKEATAIFGSDPFAVAIDSPADLNARVTGQVGIQVDATGVFGQADKTLMLATVLLVLVLLLLIYRSPILALTPLVAVGIAYFVISPVLGSMVHSGMITVEKQGTNIMTVLLFGTGTDYCLFLINRFRQLLKTEPDKFKALRGAITGSSGAIAMSGLTVILSLLTMIVAEYGSFRLLAAPFGISIFIMVLASLTLVPALLAIMGRASFWPFIPRTTEMLAERANRKGRPAPASKKPSRNLIGSLVVRRPWLITVLTCLVLGGFAVFSTQVKFTFDKLAMFPKTMASIEGFSVIGEQFSPGDLAPVKVVVDTDGKDGDVAQTLASLPYVSQVSEPQAGKTNPAIKAYDVRLNLNPYSMEAMNLIPELRQSIEGALHQSGDTNAAKHVWISGETAEQYDTKETNIRDMSIILPLIIIMIATLLVVYLRSLIAAAYLILTVLLSYLSALGLGWLVLHHFLGMDVIQGTVPLYSFVFLIALGEDYNIFVISSIWQKSKRMPLKQAVLEGVGETGSVITSAGLILAGTFAVLITMPVQLMLQMGVIVSLGILLDTFVVRPFLVPAITLLLGRWAFWPGRRNVVADTDSTSIEEPVDPLLTGG</sequence>
<evidence type="ECO:0000256" key="2">
    <source>
        <dbReference type="ARBA" id="ARBA00010157"/>
    </source>
</evidence>
<dbReference type="SUPFAM" id="SSF82866">
    <property type="entry name" value="Multidrug efflux transporter AcrB transmembrane domain"/>
    <property type="match status" value="2"/>
</dbReference>
<dbReference type="Gene3D" id="1.20.1640.10">
    <property type="entry name" value="Multidrug efflux transporter AcrB transmembrane domain"/>
    <property type="match status" value="2"/>
</dbReference>
<dbReference type="AlphaFoldDB" id="A0A4U0FCB9"/>
<organism evidence="9 10">
    <name type="scientific">Cohnella pontilimi</name>
    <dbReference type="NCBI Taxonomy" id="2564100"/>
    <lineage>
        <taxon>Bacteria</taxon>
        <taxon>Bacillati</taxon>
        <taxon>Bacillota</taxon>
        <taxon>Bacilli</taxon>
        <taxon>Bacillales</taxon>
        <taxon>Paenibacillaceae</taxon>
        <taxon>Cohnella</taxon>
    </lineage>
</organism>
<dbReference type="Proteomes" id="UP000309673">
    <property type="component" value="Unassembled WGS sequence"/>
</dbReference>
<keyword evidence="3" id="KW-1003">Cell membrane</keyword>
<evidence type="ECO:0000256" key="4">
    <source>
        <dbReference type="ARBA" id="ARBA00022692"/>
    </source>
</evidence>
<keyword evidence="10" id="KW-1185">Reference proteome</keyword>
<feature type="transmembrane region" description="Helical" evidence="7">
    <location>
        <begin position="403"/>
        <end position="427"/>
    </location>
</feature>
<dbReference type="PANTHER" id="PTHR33406:SF6">
    <property type="entry name" value="MEMBRANE PROTEIN YDGH-RELATED"/>
    <property type="match status" value="1"/>
</dbReference>
<feature type="transmembrane region" description="Helical" evidence="7">
    <location>
        <begin position="258"/>
        <end position="277"/>
    </location>
</feature>
<feature type="domain" description="SSD" evidence="8">
    <location>
        <begin position="588"/>
        <end position="716"/>
    </location>
</feature>
<accession>A0A4U0FCB9</accession>
<feature type="transmembrane region" description="Helical" evidence="7">
    <location>
        <begin position="621"/>
        <end position="643"/>
    </location>
</feature>
<evidence type="ECO:0000256" key="1">
    <source>
        <dbReference type="ARBA" id="ARBA00004651"/>
    </source>
</evidence>
<dbReference type="OrthoDB" id="2365435at2"/>
<feature type="transmembrane region" description="Helical" evidence="7">
    <location>
        <begin position="297"/>
        <end position="322"/>
    </location>
</feature>
<comment type="similarity">
    <text evidence="2">Belongs to the resistance-nodulation-cell division (RND) (TC 2.A.6) family. MmpL subfamily.</text>
</comment>
<dbReference type="PROSITE" id="PS50156">
    <property type="entry name" value="SSD"/>
    <property type="match status" value="1"/>
</dbReference>
<feature type="transmembrane region" description="Helical" evidence="7">
    <location>
        <begin position="334"/>
        <end position="356"/>
    </location>
</feature>
<comment type="subcellular location">
    <subcellularLocation>
        <location evidence="1">Cell membrane</location>
        <topology evidence="1">Multi-pass membrane protein</topology>
    </subcellularLocation>
</comment>
<proteinExistence type="inferred from homology"/>
<reference evidence="9 10" key="1">
    <citation type="submission" date="2019-04" db="EMBL/GenBank/DDBJ databases">
        <title>Cohnella sp. nov., isolated from soil.</title>
        <authorList>
            <person name="Kim W."/>
        </authorList>
    </citation>
    <scope>NUCLEOTIDE SEQUENCE [LARGE SCALE GENOMIC DNA]</scope>
    <source>
        <strain evidence="9 10">CAU 1483</strain>
    </source>
</reference>
<keyword evidence="4 7" id="KW-0812">Transmembrane</keyword>
<dbReference type="InterPro" id="IPR050545">
    <property type="entry name" value="Mycobact_MmpL"/>
</dbReference>
<feature type="transmembrane region" description="Helical" evidence="7">
    <location>
        <begin position="584"/>
        <end position="609"/>
    </location>
</feature>
<feature type="transmembrane region" description="Helical" evidence="7">
    <location>
        <begin position="561"/>
        <end position="578"/>
    </location>
</feature>
<gene>
    <name evidence="9" type="ORF">E5161_09980</name>
</gene>
<dbReference type="PANTHER" id="PTHR33406">
    <property type="entry name" value="MEMBRANE PROTEIN MJ1562-RELATED"/>
    <property type="match status" value="1"/>
</dbReference>
<dbReference type="RefSeq" id="WP_136777580.1">
    <property type="nucleotide sequence ID" value="NZ_SUPK01000004.1"/>
</dbReference>
<feature type="transmembrane region" description="Helical" evidence="7">
    <location>
        <begin position="663"/>
        <end position="681"/>
    </location>
</feature>
<keyword evidence="6 7" id="KW-0472">Membrane</keyword>
<evidence type="ECO:0000313" key="9">
    <source>
        <dbReference type="EMBL" id="TJY42318.1"/>
    </source>
</evidence>
<evidence type="ECO:0000256" key="5">
    <source>
        <dbReference type="ARBA" id="ARBA00022989"/>
    </source>
</evidence>
<feature type="transmembrane region" description="Helical" evidence="7">
    <location>
        <begin position="693"/>
        <end position="718"/>
    </location>
</feature>
<evidence type="ECO:0000313" key="10">
    <source>
        <dbReference type="Proteomes" id="UP000309673"/>
    </source>
</evidence>
<feature type="transmembrane region" description="Helical" evidence="7">
    <location>
        <begin position="224"/>
        <end position="246"/>
    </location>
</feature>
<evidence type="ECO:0000256" key="7">
    <source>
        <dbReference type="SAM" id="Phobius"/>
    </source>
</evidence>
<protein>
    <submittedName>
        <fullName evidence="9">MMPL family transporter</fullName>
    </submittedName>
</protein>
<evidence type="ECO:0000259" key="8">
    <source>
        <dbReference type="PROSITE" id="PS50156"/>
    </source>
</evidence>
<dbReference type="GO" id="GO:0005886">
    <property type="term" value="C:plasma membrane"/>
    <property type="evidence" value="ECO:0007669"/>
    <property type="project" value="UniProtKB-SubCell"/>
</dbReference>
<dbReference type="InterPro" id="IPR004869">
    <property type="entry name" value="MMPL_dom"/>
</dbReference>
<dbReference type="EMBL" id="SUPK01000004">
    <property type="protein sequence ID" value="TJY42318.1"/>
    <property type="molecule type" value="Genomic_DNA"/>
</dbReference>
<feature type="transmembrane region" description="Helical" evidence="7">
    <location>
        <begin position="201"/>
        <end position="218"/>
    </location>
</feature>